<dbReference type="PANTHER" id="PTHR44846:SF1">
    <property type="entry name" value="MANNOSYL-D-GLYCERATE TRANSPORT_METABOLISM SYSTEM REPRESSOR MNGR-RELATED"/>
    <property type="match status" value="1"/>
</dbReference>
<protein>
    <submittedName>
        <fullName evidence="5">DNA-binding GntR family transcriptional regulator</fullName>
    </submittedName>
</protein>
<dbReference type="Gene3D" id="3.40.1410.10">
    <property type="entry name" value="Chorismate lyase-like"/>
    <property type="match status" value="1"/>
</dbReference>
<dbReference type="GO" id="GO:0045892">
    <property type="term" value="P:negative regulation of DNA-templated transcription"/>
    <property type="evidence" value="ECO:0007669"/>
    <property type="project" value="TreeGrafter"/>
</dbReference>
<evidence type="ECO:0000313" key="5">
    <source>
        <dbReference type="EMBL" id="NYH77822.1"/>
    </source>
</evidence>
<dbReference type="SMART" id="SM00345">
    <property type="entry name" value="HTH_GNTR"/>
    <property type="match status" value="1"/>
</dbReference>
<evidence type="ECO:0000313" key="6">
    <source>
        <dbReference type="Proteomes" id="UP000548304"/>
    </source>
</evidence>
<dbReference type="PROSITE" id="PS50949">
    <property type="entry name" value="HTH_GNTR"/>
    <property type="match status" value="1"/>
</dbReference>
<evidence type="ECO:0000259" key="4">
    <source>
        <dbReference type="PROSITE" id="PS50949"/>
    </source>
</evidence>
<proteinExistence type="predicted"/>
<dbReference type="CDD" id="cd07377">
    <property type="entry name" value="WHTH_GntR"/>
    <property type="match status" value="1"/>
</dbReference>
<dbReference type="SUPFAM" id="SSF46785">
    <property type="entry name" value="Winged helix' DNA-binding domain"/>
    <property type="match status" value="1"/>
</dbReference>
<dbReference type="GO" id="GO:0003677">
    <property type="term" value="F:DNA binding"/>
    <property type="evidence" value="ECO:0007669"/>
    <property type="project" value="UniProtKB-KW"/>
</dbReference>
<organism evidence="5 6">
    <name type="scientific">Actinopolyspora biskrensis</name>
    <dbReference type="NCBI Taxonomy" id="1470178"/>
    <lineage>
        <taxon>Bacteria</taxon>
        <taxon>Bacillati</taxon>
        <taxon>Actinomycetota</taxon>
        <taxon>Actinomycetes</taxon>
        <taxon>Actinopolysporales</taxon>
        <taxon>Actinopolysporaceae</taxon>
        <taxon>Actinopolyspora</taxon>
    </lineage>
</organism>
<dbReference type="InterPro" id="IPR028978">
    <property type="entry name" value="Chorismate_lyase_/UTRA_dom_sf"/>
</dbReference>
<dbReference type="GO" id="GO:0003700">
    <property type="term" value="F:DNA-binding transcription factor activity"/>
    <property type="evidence" value="ECO:0007669"/>
    <property type="project" value="InterPro"/>
</dbReference>
<dbReference type="Pfam" id="PF00392">
    <property type="entry name" value="GntR"/>
    <property type="match status" value="1"/>
</dbReference>
<reference evidence="5 6" key="1">
    <citation type="submission" date="2020-07" db="EMBL/GenBank/DDBJ databases">
        <title>Genomic Encyclopedia of Type Strains, Phase III (KMG-III): the genomes of soil and plant-associated and newly described type strains.</title>
        <authorList>
            <person name="Whitman W."/>
        </authorList>
    </citation>
    <scope>NUCLEOTIDE SEQUENCE [LARGE SCALE GENOMIC DNA]</scope>
    <source>
        <strain evidence="5 6">CECT 8576</strain>
    </source>
</reference>
<accession>A0A852YVR7</accession>
<evidence type="ECO:0000256" key="1">
    <source>
        <dbReference type="ARBA" id="ARBA00023015"/>
    </source>
</evidence>
<keyword evidence="3" id="KW-0804">Transcription</keyword>
<name>A0A852YVR7_9ACTN</name>
<dbReference type="SUPFAM" id="SSF64288">
    <property type="entry name" value="Chorismate lyase-like"/>
    <property type="match status" value="1"/>
</dbReference>
<keyword evidence="1" id="KW-0805">Transcription regulation</keyword>
<dbReference type="InterPro" id="IPR000524">
    <property type="entry name" value="Tscrpt_reg_HTH_GntR"/>
</dbReference>
<dbReference type="InterPro" id="IPR036388">
    <property type="entry name" value="WH-like_DNA-bd_sf"/>
</dbReference>
<dbReference type="Gene3D" id="1.10.10.10">
    <property type="entry name" value="Winged helix-like DNA-binding domain superfamily/Winged helix DNA-binding domain"/>
    <property type="match status" value="1"/>
</dbReference>
<keyword evidence="2 5" id="KW-0238">DNA-binding</keyword>
<dbReference type="PRINTS" id="PR00035">
    <property type="entry name" value="HTHGNTR"/>
</dbReference>
<dbReference type="RefSeq" id="WP_343075151.1">
    <property type="nucleotide sequence ID" value="NZ_JACBYW010000001.1"/>
</dbReference>
<dbReference type="AlphaFoldDB" id="A0A852YVR7"/>
<comment type="caution">
    <text evidence="5">The sequence shown here is derived from an EMBL/GenBank/DDBJ whole genome shotgun (WGS) entry which is preliminary data.</text>
</comment>
<feature type="domain" description="HTH gntR-type" evidence="4">
    <location>
        <begin position="8"/>
        <end position="76"/>
    </location>
</feature>
<keyword evidence="6" id="KW-1185">Reference proteome</keyword>
<dbReference type="InterPro" id="IPR036390">
    <property type="entry name" value="WH_DNA-bd_sf"/>
</dbReference>
<dbReference type="InterPro" id="IPR050679">
    <property type="entry name" value="Bact_HTH_transcr_reg"/>
</dbReference>
<dbReference type="PANTHER" id="PTHR44846">
    <property type="entry name" value="MANNOSYL-D-GLYCERATE TRANSPORT/METABOLISM SYSTEM REPRESSOR MNGR-RELATED"/>
    <property type="match status" value="1"/>
</dbReference>
<gene>
    <name evidence="5" type="ORF">FHR84_001136</name>
</gene>
<sequence>MPENRTRRRPSVDLYERIVEGIRSGEYPPGSTLPSEPTLAAELGVSRPALREALILLQEDGVITVRRGVGRTVSTSTPRRGFERLTPVENLFPGRTRVRALARSFEEPTDFVLQHLPVPANSEIRFWESVVDVDDWPGCLVQEWTLPDEVLARVHAALPEVLETAAAQPRTMLAVLSERQYDLPLRGSSGVTATVLGKQRGEVFERPSDTPVVLITQVVSAENTPLLVGKYVLPSGAPAVQLLQSR</sequence>
<dbReference type="Proteomes" id="UP000548304">
    <property type="component" value="Unassembled WGS sequence"/>
</dbReference>
<evidence type="ECO:0000256" key="2">
    <source>
        <dbReference type="ARBA" id="ARBA00023125"/>
    </source>
</evidence>
<evidence type="ECO:0000256" key="3">
    <source>
        <dbReference type="ARBA" id="ARBA00023163"/>
    </source>
</evidence>
<dbReference type="EMBL" id="JACBYW010000001">
    <property type="protein sequence ID" value="NYH77822.1"/>
    <property type="molecule type" value="Genomic_DNA"/>
</dbReference>